<organism evidence="1 2">
    <name type="scientific">Zophobas morio</name>
    <dbReference type="NCBI Taxonomy" id="2755281"/>
    <lineage>
        <taxon>Eukaryota</taxon>
        <taxon>Metazoa</taxon>
        <taxon>Ecdysozoa</taxon>
        <taxon>Arthropoda</taxon>
        <taxon>Hexapoda</taxon>
        <taxon>Insecta</taxon>
        <taxon>Pterygota</taxon>
        <taxon>Neoptera</taxon>
        <taxon>Endopterygota</taxon>
        <taxon>Coleoptera</taxon>
        <taxon>Polyphaga</taxon>
        <taxon>Cucujiformia</taxon>
        <taxon>Tenebrionidae</taxon>
        <taxon>Zophobas</taxon>
    </lineage>
</organism>
<dbReference type="Proteomes" id="UP001168821">
    <property type="component" value="Unassembled WGS sequence"/>
</dbReference>
<evidence type="ECO:0000313" key="1">
    <source>
        <dbReference type="EMBL" id="KAJ3643349.1"/>
    </source>
</evidence>
<evidence type="ECO:0000313" key="2">
    <source>
        <dbReference type="Proteomes" id="UP001168821"/>
    </source>
</evidence>
<keyword evidence="2" id="KW-1185">Reference proteome</keyword>
<proteinExistence type="predicted"/>
<protein>
    <submittedName>
        <fullName evidence="1">Uncharacterized protein</fullName>
    </submittedName>
</protein>
<name>A0AA38HY80_9CUCU</name>
<sequence>MEHITRERKRGREKIMSNIVSKFDAARDVCKYVLRVTFFFCCGRIRCVGGWGRVRLDGSRRKTGRHNPQETKRFLSLLSIGSDGYPPVESIRIPNSQDKCGRSSRTEYLIYNEYIVIRNNPIRV</sequence>
<accession>A0AA38HY80</accession>
<gene>
    <name evidence="1" type="ORF">Zmor_026067</name>
</gene>
<comment type="caution">
    <text evidence="1">The sequence shown here is derived from an EMBL/GenBank/DDBJ whole genome shotgun (WGS) entry which is preliminary data.</text>
</comment>
<reference evidence="1" key="1">
    <citation type="journal article" date="2023" name="G3 (Bethesda)">
        <title>Whole genome assemblies of Zophobas morio and Tenebrio molitor.</title>
        <authorList>
            <person name="Kaur S."/>
            <person name="Stinson S.A."/>
            <person name="diCenzo G.C."/>
        </authorList>
    </citation>
    <scope>NUCLEOTIDE SEQUENCE</scope>
    <source>
        <strain evidence="1">QUZm001</strain>
    </source>
</reference>
<dbReference type="AlphaFoldDB" id="A0AA38HY80"/>
<dbReference type="EMBL" id="JALNTZ010000008">
    <property type="protein sequence ID" value="KAJ3643349.1"/>
    <property type="molecule type" value="Genomic_DNA"/>
</dbReference>